<accession>A0A078ATQ2</accession>
<proteinExistence type="predicted"/>
<feature type="transmembrane region" description="Helical" evidence="2">
    <location>
        <begin position="1297"/>
        <end position="1318"/>
    </location>
</feature>
<keyword evidence="2" id="KW-0472">Membrane</keyword>
<evidence type="ECO:0000313" key="4">
    <source>
        <dbReference type="Proteomes" id="UP000039865"/>
    </source>
</evidence>
<dbReference type="InParanoid" id="A0A078ATQ2"/>
<protein>
    <recommendedName>
        <fullName evidence="5">Transmembrane protein</fullName>
    </recommendedName>
</protein>
<name>A0A078ATQ2_STYLE</name>
<dbReference type="OrthoDB" id="10658110at2759"/>
<feature type="region of interest" description="Disordered" evidence="1">
    <location>
        <begin position="1"/>
        <end position="24"/>
    </location>
</feature>
<dbReference type="Proteomes" id="UP000039865">
    <property type="component" value="Unassembled WGS sequence"/>
</dbReference>
<evidence type="ECO:0008006" key="5">
    <source>
        <dbReference type="Google" id="ProtNLM"/>
    </source>
</evidence>
<gene>
    <name evidence="3" type="primary">Contig8050.g8589</name>
    <name evidence="3" type="ORF">STYLEM_14706</name>
</gene>
<evidence type="ECO:0000256" key="1">
    <source>
        <dbReference type="SAM" id="MobiDB-lite"/>
    </source>
</evidence>
<organism evidence="3 4">
    <name type="scientific">Stylonychia lemnae</name>
    <name type="common">Ciliate</name>
    <dbReference type="NCBI Taxonomy" id="5949"/>
    <lineage>
        <taxon>Eukaryota</taxon>
        <taxon>Sar</taxon>
        <taxon>Alveolata</taxon>
        <taxon>Ciliophora</taxon>
        <taxon>Intramacronucleata</taxon>
        <taxon>Spirotrichea</taxon>
        <taxon>Stichotrichia</taxon>
        <taxon>Sporadotrichida</taxon>
        <taxon>Oxytrichidae</taxon>
        <taxon>Stylonychinae</taxon>
        <taxon>Stylonychia</taxon>
    </lineage>
</organism>
<feature type="region of interest" description="Disordered" evidence="1">
    <location>
        <begin position="444"/>
        <end position="507"/>
    </location>
</feature>
<reference evidence="3 4" key="1">
    <citation type="submission" date="2014-06" db="EMBL/GenBank/DDBJ databases">
        <authorList>
            <person name="Swart Estienne"/>
        </authorList>
    </citation>
    <scope>NUCLEOTIDE SEQUENCE [LARGE SCALE GENOMIC DNA]</scope>
    <source>
        <strain evidence="3 4">130c</strain>
    </source>
</reference>
<feature type="compositionally biased region" description="Basic and acidic residues" evidence="1">
    <location>
        <begin position="1"/>
        <end position="15"/>
    </location>
</feature>
<evidence type="ECO:0000256" key="2">
    <source>
        <dbReference type="SAM" id="Phobius"/>
    </source>
</evidence>
<keyword evidence="4" id="KW-1185">Reference proteome</keyword>
<keyword evidence="2" id="KW-1133">Transmembrane helix</keyword>
<sequence>MNDKKIEFNQHKEQESQELDSNEPDLISKLVVKKGKIAPKFSKIEEELVKQKKDNLINNERKYDIGKQLSRDSLKHQNQRIMNEKIQYKESELLESNRHLQEENKIEGDPQEISFFDQNFPYAYNDKVIEAEDIFVFDPSKINDVDIENLHLSQRRIISTILVITTISIGVTFHFKQNEQAEQKPILAQNRPFGNIYEDQFGVQMIQFPINKVNFTEALSSGKLKYLPINFEVREEANYSANVTFQMDSDIFSSNKEALNSQVMQLDVTFFTQNITKEYITIITYNQIQQKEQNTTQNVDDKEEEANIAELLQNQELMKDQNFKDFLLYSQKDDEESQKFTEQILESIIKMSICRVSRAGQILQCEFVKNMTTEERQLSLNLLKNYIPDMKIDNYMTQNGKLKMIQNNSKNGKRILETGIIVEQNSDQSDQGQDETNSIGLASGAEINDEDDAKTVSGDTQSAHGLDLNTGKIQDVERSDSLSYENKYNKSEEGAQPPPFKKMSQKSQISMKRKSSEILLEGVDYVKIYLAHTVNKLRFDFLEDPTNKLFELPAELSQNSTQGQNLRILDQLNDIDDLLNNGSRNLLGVRQSPFEELKISLAKISLFVVKLEAGFGLKCLNEQQCTGGLYLNPSPLPVIWPVRQTFQMNMMKTLREYRHYKTVVQNNLQAFMYLSNNLTSIIESTVLEPFDFIEQKINLFFAPINTVEQSIKNYTDIFITGAMNIAESLSLSLAIQNAYEAHFSVELKAFKQFCEKQIDEAYQKRLDLIVASLKQIQNADIQNSPQLQQDFADLKNEILADFDKIVDQILQSDVDFFSKLPTLFALPKDSFNGIVDTSPFFADMNKFSINTIIQLVVNSLVQSLDPTLSMLKELREGIKVNSLIYHSQARESLESMLSVKFYGSNTYSSSHKEIILNLKQNINSLQATDFQFELDQNELSFSINDLMTNFIETVVREVMNAADSTQILVQNKGFFEDAYNKVIADCKNINGTIFVDIKNYFSNSIDVFLKKVDLFKKDLVQLGPNIETQLKQKIDVDQQNLPIDLNQELNDYKVMISQLDDIFDELRSLLKLNKKISEKLNKIQDNVKMTIDAPKRVESQFKQTIERLNQVRKQLSIELQLPTLDFSLSEIMLDSIKNQIIQKLKQEIIQIAVDTTKSVAAQYSTTFFTNIEGLVDQKLKGIIPSSSRTTIYKSNPVNKKVLLYSIPIPFPFGYVLVQVWQQVSASLDIYMIFQNGDFLFSTEATGKFSYQLAGVLNLYIIRFQVGVEAFIFQGLAYAKAGVSILSLTPSAFIQSGVYFNVLTMVTSVLFSYLTIKWFKICFRVRINRCLTISVCFSIPWIEWSEWKTLIQSQLKLGAEYQKEFINKKWQLKLI</sequence>
<evidence type="ECO:0000313" key="3">
    <source>
        <dbReference type="EMBL" id="CDW85624.1"/>
    </source>
</evidence>
<dbReference type="EMBL" id="CCKQ01013909">
    <property type="protein sequence ID" value="CDW85624.1"/>
    <property type="molecule type" value="Genomic_DNA"/>
</dbReference>
<keyword evidence="2" id="KW-0812">Transmembrane</keyword>
<dbReference type="OMA" id="FFAPINT"/>